<evidence type="ECO:0000259" key="6">
    <source>
        <dbReference type="PROSITE" id="PS51263"/>
    </source>
</evidence>
<gene>
    <name evidence="7" type="ORF">LY90DRAFT_414391</name>
</gene>
<dbReference type="Pfam" id="PF00241">
    <property type="entry name" value="Cofilin_ADF"/>
    <property type="match status" value="1"/>
</dbReference>
<dbReference type="GO" id="GO:0003779">
    <property type="term" value="F:actin binding"/>
    <property type="evidence" value="ECO:0007669"/>
    <property type="project" value="UniProtKB-KW"/>
</dbReference>
<evidence type="ECO:0000256" key="5">
    <source>
        <dbReference type="ARBA" id="ARBA00032427"/>
    </source>
</evidence>
<reference evidence="7 8" key="1">
    <citation type="submission" date="2016-08" db="EMBL/GenBank/DDBJ databases">
        <title>A Parts List for Fungal Cellulosomes Revealed by Comparative Genomics.</title>
        <authorList>
            <consortium name="DOE Joint Genome Institute"/>
            <person name="Haitjema C.H."/>
            <person name="Gilmore S.P."/>
            <person name="Henske J.K."/>
            <person name="Solomon K.V."/>
            <person name="De Groot R."/>
            <person name="Kuo A."/>
            <person name="Mondo S.J."/>
            <person name="Salamov A.A."/>
            <person name="Labutti K."/>
            <person name="Zhao Z."/>
            <person name="Chiniquy J."/>
            <person name="Barry K."/>
            <person name="Brewer H.M."/>
            <person name="Purvine S.O."/>
            <person name="Wright A.T."/>
            <person name="Boxma B."/>
            <person name="Van Alen T."/>
            <person name="Hackstein J.H."/>
            <person name="Baker S.E."/>
            <person name="Grigoriev I.V."/>
            <person name="O'Malley M.A."/>
        </authorList>
    </citation>
    <scope>NUCLEOTIDE SEQUENCE [LARGE SCALE GENOMIC DNA]</scope>
    <source>
        <strain evidence="7 8">G1</strain>
    </source>
</reference>
<dbReference type="OrthoDB" id="10249245at2759"/>
<evidence type="ECO:0000256" key="2">
    <source>
        <dbReference type="ARBA" id="ARBA00006844"/>
    </source>
</evidence>
<dbReference type="PROSITE" id="PS51263">
    <property type="entry name" value="ADF_H"/>
    <property type="match status" value="1"/>
</dbReference>
<dbReference type="Proteomes" id="UP000193920">
    <property type="component" value="Unassembled WGS sequence"/>
</dbReference>
<dbReference type="EMBL" id="MCOG01000097">
    <property type="protein sequence ID" value="ORY50662.1"/>
    <property type="molecule type" value="Genomic_DNA"/>
</dbReference>
<dbReference type="GO" id="GO:0030042">
    <property type="term" value="P:actin filament depolymerization"/>
    <property type="evidence" value="ECO:0007669"/>
    <property type="project" value="InterPro"/>
</dbReference>
<dbReference type="PANTHER" id="PTHR11913">
    <property type="entry name" value="COFILIN-RELATED"/>
    <property type="match status" value="1"/>
</dbReference>
<comment type="similarity">
    <text evidence="2">Belongs to the actin-binding proteins ADF family.</text>
</comment>
<dbReference type="GO" id="GO:0015629">
    <property type="term" value="C:actin cytoskeleton"/>
    <property type="evidence" value="ECO:0007669"/>
    <property type="project" value="InterPro"/>
</dbReference>
<dbReference type="InterPro" id="IPR017904">
    <property type="entry name" value="ADF/Cofilin"/>
</dbReference>
<protein>
    <recommendedName>
        <fullName evidence="3">Cofilin</fullName>
    </recommendedName>
    <alternativeName>
        <fullName evidence="5">Actin-depolymerizing factor 1</fullName>
    </alternativeName>
</protein>
<proteinExistence type="inferred from homology"/>
<dbReference type="SUPFAM" id="SSF55753">
    <property type="entry name" value="Actin depolymerizing proteins"/>
    <property type="match status" value="1"/>
</dbReference>
<evidence type="ECO:0000256" key="4">
    <source>
        <dbReference type="ARBA" id="ARBA00023203"/>
    </source>
</evidence>
<dbReference type="SMART" id="SM00102">
    <property type="entry name" value="ADF"/>
    <property type="match status" value="1"/>
</dbReference>
<comment type="subcellular location">
    <subcellularLocation>
        <location evidence="1">Nucleus matrix</location>
    </subcellularLocation>
</comment>
<dbReference type="InterPro" id="IPR002108">
    <property type="entry name" value="ADF-H"/>
</dbReference>
<keyword evidence="8" id="KW-1185">Reference proteome</keyword>
<sequence length="148" mass="17290">MSVTGVKVDPQCVELFNDLKMGHNYKYIVYAFNKDKSRIIVERVGQDDELTYREFIKSLPENECRYVVFNFDFEHSYMGTGITAKCERILLLLWCPSTARIREKMLFASSKLTIKKALEGVQVEVQGTDFSEIDYDTVYEKATRNLRF</sequence>
<comment type="caution">
    <text evidence="7">The sequence shown here is derived from an EMBL/GenBank/DDBJ whole genome shotgun (WGS) entry which is preliminary data.</text>
</comment>
<accession>A0A1Y2CUI9</accession>
<evidence type="ECO:0000256" key="1">
    <source>
        <dbReference type="ARBA" id="ARBA00004109"/>
    </source>
</evidence>
<dbReference type="GO" id="GO:0016363">
    <property type="term" value="C:nuclear matrix"/>
    <property type="evidence" value="ECO:0007669"/>
    <property type="project" value="UniProtKB-SubCell"/>
</dbReference>
<organism evidence="7 8">
    <name type="scientific">Neocallimastix californiae</name>
    <dbReference type="NCBI Taxonomy" id="1754190"/>
    <lineage>
        <taxon>Eukaryota</taxon>
        <taxon>Fungi</taxon>
        <taxon>Fungi incertae sedis</taxon>
        <taxon>Chytridiomycota</taxon>
        <taxon>Chytridiomycota incertae sedis</taxon>
        <taxon>Neocallimastigomycetes</taxon>
        <taxon>Neocallimastigales</taxon>
        <taxon>Neocallimastigaceae</taxon>
        <taxon>Neocallimastix</taxon>
    </lineage>
</organism>
<dbReference type="AlphaFoldDB" id="A0A1Y2CUI9"/>
<feature type="domain" description="ADF-H" evidence="6">
    <location>
        <begin position="5"/>
        <end position="143"/>
    </location>
</feature>
<dbReference type="Gene3D" id="3.40.20.10">
    <property type="entry name" value="Severin"/>
    <property type="match status" value="1"/>
</dbReference>
<dbReference type="CDD" id="cd11286">
    <property type="entry name" value="ADF_cofilin_like"/>
    <property type="match status" value="1"/>
</dbReference>
<evidence type="ECO:0000313" key="8">
    <source>
        <dbReference type="Proteomes" id="UP000193920"/>
    </source>
</evidence>
<name>A0A1Y2CUI9_9FUNG</name>
<evidence type="ECO:0000256" key="3">
    <source>
        <dbReference type="ARBA" id="ARBA00015630"/>
    </source>
</evidence>
<evidence type="ECO:0000313" key="7">
    <source>
        <dbReference type="EMBL" id="ORY50662.1"/>
    </source>
</evidence>
<dbReference type="InterPro" id="IPR029006">
    <property type="entry name" value="ADF-H/Gelsolin-like_dom_sf"/>
</dbReference>
<dbReference type="STRING" id="1754190.A0A1Y2CUI9"/>
<keyword evidence="4" id="KW-0009">Actin-binding</keyword>